<organism evidence="1 2">
    <name type="scientific">Vigna mungo</name>
    <name type="common">Black gram</name>
    <name type="synonym">Phaseolus mungo</name>
    <dbReference type="NCBI Taxonomy" id="3915"/>
    <lineage>
        <taxon>Eukaryota</taxon>
        <taxon>Viridiplantae</taxon>
        <taxon>Streptophyta</taxon>
        <taxon>Embryophyta</taxon>
        <taxon>Tracheophyta</taxon>
        <taxon>Spermatophyta</taxon>
        <taxon>Magnoliopsida</taxon>
        <taxon>eudicotyledons</taxon>
        <taxon>Gunneridae</taxon>
        <taxon>Pentapetalae</taxon>
        <taxon>rosids</taxon>
        <taxon>fabids</taxon>
        <taxon>Fabales</taxon>
        <taxon>Fabaceae</taxon>
        <taxon>Papilionoideae</taxon>
        <taxon>50 kb inversion clade</taxon>
        <taxon>NPAAA clade</taxon>
        <taxon>indigoferoid/millettioid clade</taxon>
        <taxon>Phaseoleae</taxon>
        <taxon>Vigna</taxon>
    </lineage>
</organism>
<gene>
    <name evidence="1" type="ORF">V8G54_018078</name>
</gene>
<reference evidence="1 2" key="1">
    <citation type="journal article" date="2023" name="Life. Sci Alliance">
        <title>Evolutionary insights into 3D genome organization and epigenetic landscape of Vigna mungo.</title>
        <authorList>
            <person name="Junaid A."/>
            <person name="Singh B."/>
            <person name="Bhatia S."/>
        </authorList>
    </citation>
    <scope>NUCLEOTIDE SEQUENCE [LARGE SCALE GENOMIC DNA]</scope>
    <source>
        <strain evidence="1">Urdbean</strain>
    </source>
</reference>
<evidence type="ECO:0000313" key="2">
    <source>
        <dbReference type="Proteomes" id="UP001374535"/>
    </source>
</evidence>
<proteinExistence type="predicted"/>
<accession>A0AAQ3N901</accession>
<dbReference type="Proteomes" id="UP001374535">
    <property type="component" value="Chromosome 6"/>
</dbReference>
<name>A0AAQ3N901_VIGMU</name>
<sequence>MLYVFQAGHHMAASKLLCSLNHDIGCAESHIILLKSLSDAQEIPIAIEHLKWVQEKSPLILRDICTALLDSLSSATCPEPMLQFLQTIQNVFDFPYFEGYV</sequence>
<dbReference type="AlphaFoldDB" id="A0AAQ3N901"/>
<dbReference type="EMBL" id="CP144695">
    <property type="protein sequence ID" value="WVZ04732.1"/>
    <property type="molecule type" value="Genomic_DNA"/>
</dbReference>
<evidence type="ECO:0000313" key="1">
    <source>
        <dbReference type="EMBL" id="WVZ04732.1"/>
    </source>
</evidence>
<keyword evidence="2" id="KW-1185">Reference proteome</keyword>
<protein>
    <submittedName>
        <fullName evidence="1">Uncharacterized protein</fullName>
    </submittedName>
</protein>